<evidence type="ECO:0000256" key="3">
    <source>
        <dbReference type="ARBA" id="ARBA00022691"/>
    </source>
</evidence>
<dbReference type="Proteomes" id="UP001174997">
    <property type="component" value="Unassembled WGS sequence"/>
</dbReference>
<dbReference type="GO" id="GO:0005739">
    <property type="term" value="C:mitochondrion"/>
    <property type="evidence" value="ECO:0007669"/>
    <property type="project" value="TreeGrafter"/>
</dbReference>
<evidence type="ECO:0000313" key="6">
    <source>
        <dbReference type="Proteomes" id="UP001174997"/>
    </source>
</evidence>
<sequence length="317" mass="35048">MDGMDAVSTATATAFAGLSRSRSRPREWRAEEYQSSLGFVPKLAGRVVEWLGVEGDDKVLDLGCGDGTLDIEIGRVLAKGGGKLLGLDRSASMIKAARENVRRGEVGLERKCLFIVADTSNLLSHAAMVQQPEHFTKVFSSAAIHWMLGEGGSQEGPVSKRGKTFFEGVRYVLKPGGKFVFEMGGMGNIAEARAAMVGVVARALGETPEKIKEPWFFPDEEWVREMLEVKVGGFEVERSEMEWRPTKIDGKGGLEGWVRLIGGQLFYLIGGEKEREEAVREVVRLLEVVCRREPAREGGEVEYVVNYVRLRVVARRL</sequence>
<dbReference type="SUPFAM" id="SSF53335">
    <property type="entry name" value="S-adenosyl-L-methionine-dependent methyltransferases"/>
    <property type="match status" value="1"/>
</dbReference>
<dbReference type="EMBL" id="JAULSY010000044">
    <property type="protein sequence ID" value="KAK0669313.1"/>
    <property type="molecule type" value="Genomic_DNA"/>
</dbReference>
<dbReference type="GO" id="GO:0032259">
    <property type="term" value="P:methylation"/>
    <property type="evidence" value="ECO:0007669"/>
    <property type="project" value="UniProtKB-KW"/>
</dbReference>
<keyword evidence="1 5" id="KW-0489">Methyltransferase</keyword>
<reference evidence="5" key="1">
    <citation type="submission" date="2023-06" db="EMBL/GenBank/DDBJ databases">
        <title>Genome-scale phylogeny and comparative genomics of the fungal order Sordariales.</title>
        <authorList>
            <consortium name="Lawrence Berkeley National Laboratory"/>
            <person name="Hensen N."/>
            <person name="Bonometti L."/>
            <person name="Westerberg I."/>
            <person name="Brannstrom I.O."/>
            <person name="Guillou S."/>
            <person name="Cros-Aarteil S."/>
            <person name="Calhoun S."/>
            <person name="Haridas S."/>
            <person name="Kuo A."/>
            <person name="Mondo S."/>
            <person name="Pangilinan J."/>
            <person name="Riley R."/>
            <person name="Labutti K."/>
            <person name="Andreopoulos B."/>
            <person name="Lipzen A."/>
            <person name="Chen C."/>
            <person name="Yanf M."/>
            <person name="Daum C."/>
            <person name="Ng V."/>
            <person name="Clum A."/>
            <person name="Steindorff A."/>
            <person name="Ohm R."/>
            <person name="Martin F."/>
            <person name="Silar P."/>
            <person name="Natvig D."/>
            <person name="Lalanne C."/>
            <person name="Gautier V."/>
            <person name="Ament-Velasquez S.L."/>
            <person name="Kruys A."/>
            <person name="Hutchinson M.I."/>
            <person name="Powell A.J."/>
            <person name="Barry K."/>
            <person name="Miller A.N."/>
            <person name="Grigoriev I.V."/>
            <person name="Debuchy R."/>
            <person name="Gladieux P."/>
            <person name="Thoren M.H."/>
            <person name="Johannesson H."/>
        </authorList>
    </citation>
    <scope>NUCLEOTIDE SEQUENCE</scope>
    <source>
        <strain evidence="5">CBS 307.81</strain>
    </source>
</reference>
<dbReference type="PANTHER" id="PTHR43464:SF19">
    <property type="entry name" value="UBIQUINONE BIOSYNTHESIS O-METHYLTRANSFERASE, MITOCHONDRIAL"/>
    <property type="match status" value="1"/>
</dbReference>
<dbReference type="PANTHER" id="PTHR43464">
    <property type="entry name" value="METHYLTRANSFERASE"/>
    <property type="match status" value="1"/>
</dbReference>
<dbReference type="GO" id="GO:0010420">
    <property type="term" value="F:polyprenyldihydroxybenzoate methyltransferase activity"/>
    <property type="evidence" value="ECO:0007669"/>
    <property type="project" value="TreeGrafter"/>
</dbReference>
<accession>A0AA39ZE71</accession>
<keyword evidence="6" id="KW-1185">Reference proteome</keyword>
<dbReference type="CDD" id="cd02440">
    <property type="entry name" value="AdoMet_MTases"/>
    <property type="match status" value="1"/>
</dbReference>
<organism evidence="5 6">
    <name type="scientific">Cercophora samala</name>
    <dbReference type="NCBI Taxonomy" id="330535"/>
    <lineage>
        <taxon>Eukaryota</taxon>
        <taxon>Fungi</taxon>
        <taxon>Dikarya</taxon>
        <taxon>Ascomycota</taxon>
        <taxon>Pezizomycotina</taxon>
        <taxon>Sordariomycetes</taxon>
        <taxon>Sordariomycetidae</taxon>
        <taxon>Sordariales</taxon>
        <taxon>Lasiosphaeriaceae</taxon>
        <taxon>Cercophora</taxon>
    </lineage>
</organism>
<comment type="caution">
    <text evidence="5">The sequence shown here is derived from an EMBL/GenBank/DDBJ whole genome shotgun (WGS) entry which is preliminary data.</text>
</comment>
<dbReference type="Pfam" id="PF13847">
    <property type="entry name" value="Methyltransf_31"/>
    <property type="match status" value="1"/>
</dbReference>
<gene>
    <name evidence="5" type="ORF">QBC41DRAFT_274826</name>
</gene>
<evidence type="ECO:0000259" key="4">
    <source>
        <dbReference type="Pfam" id="PF13847"/>
    </source>
</evidence>
<keyword evidence="3" id="KW-0949">S-adenosyl-L-methionine</keyword>
<dbReference type="InterPro" id="IPR029063">
    <property type="entry name" value="SAM-dependent_MTases_sf"/>
</dbReference>
<keyword evidence="2" id="KW-0808">Transferase</keyword>
<protein>
    <submittedName>
        <fullName evidence="5">S-adenosyl-L-methionine-dependent methyltransferase</fullName>
    </submittedName>
</protein>
<feature type="domain" description="Methyltransferase" evidence="4">
    <location>
        <begin position="56"/>
        <end position="183"/>
    </location>
</feature>
<evidence type="ECO:0000256" key="1">
    <source>
        <dbReference type="ARBA" id="ARBA00022603"/>
    </source>
</evidence>
<dbReference type="AlphaFoldDB" id="A0AA39ZE71"/>
<dbReference type="Gene3D" id="3.40.50.150">
    <property type="entry name" value="Vaccinia Virus protein VP39"/>
    <property type="match status" value="1"/>
</dbReference>
<proteinExistence type="predicted"/>
<evidence type="ECO:0000313" key="5">
    <source>
        <dbReference type="EMBL" id="KAK0669313.1"/>
    </source>
</evidence>
<name>A0AA39ZE71_9PEZI</name>
<dbReference type="InterPro" id="IPR025714">
    <property type="entry name" value="Methyltranfer_dom"/>
</dbReference>
<evidence type="ECO:0000256" key="2">
    <source>
        <dbReference type="ARBA" id="ARBA00022679"/>
    </source>
</evidence>